<gene>
    <name evidence="2" type="ORF">A2161_07480</name>
</gene>
<dbReference type="AlphaFoldDB" id="A0A1F7RI14"/>
<dbReference type="Proteomes" id="UP000179266">
    <property type="component" value="Unassembled WGS sequence"/>
</dbReference>
<sequence>MKRSTIRRNSKLTICSVFFSLVSVLFIVKIENCTNQRMSSREATAISALRALYNAESEYYQKSSPNCYTSILACLGSGNGAGSIPFIDNYLSAGVKAAYTFKINCKNSNDMSCCSQWFGIAKPIKYGWEENLHFSCRDKGGKTIRSYYIDESGIIRGSDIGGAIGTNFMPKIYSQKKSNAVVK</sequence>
<name>A0A1F7RI14_9BACT</name>
<reference evidence="2 3" key="1">
    <citation type="journal article" date="2016" name="Nat. Commun.">
        <title>Thousands of microbial genomes shed light on interconnected biogeochemical processes in an aquifer system.</title>
        <authorList>
            <person name="Anantharaman K."/>
            <person name="Brown C.T."/>
            <person name="Hug L.A."/>
            <person name="Sharon I."/>
            <person name="Castelle C.J."/>
            <person name="Probst A.J."/>
            <person name="Thomas B.C."/>
            <person name="Singh A."/>
            <person name="Wilkins M.J."/>
            <person name="Karaoz U."/>
            <person name="Brodie E.L."/>
            <person name="Williams K.H."/>
            <person name="Hubbard S.S."/>
            <person name="Banfield J.F."/>
        </authorList>
    </citation>
    <scope>NUCLEOTIDE SEQUENCE [LARGE SCALE GENOMIC DNA]</scope>
</reference>
<organism evidence="2 3">
    <name type="scientific">Candidatus Schekmanbacteria bacterium RBG_13_48_7</name>
    <dbReference type="NCBI Taxonomy" id="1817878"/>
    <lineage>
        <taxon>Bacteria</taxon>
        <taxon>Candidatus Schekmaniibacteriota</taxon>
    </lineage>
</organism>
<evidence type="ECO:0000313" key="2">
    <source>
        <dbReference type="EMBL" id="OGL41152.1"/>
    </source>
</evidence>
<proteinExistence type="predicted"/>
<accession>A0A1F7RI14</accession>
<keyword evidence="1" id="KW-0812">Transmembrane</keyword>
<evidence type="ECO:0008006" key="4">
    <source>
        <dbReference type="Google" id="ProtNLM"/>
    </source>
</evidence>
<protein>
    <recommendedName>
        <fullName evidence="4">Type II secretion system protein GspG C-terminal domain-containing protein</fullName>
    </recommendedName>
</protein>
<keyword evidence="1" id="KW-0472">Membrane</keyword>
<feature type="transmembrane region" description="Helical" evidence="1">
    <location>
        <begin position="12"/>
        <end position="30"/>
    </location>
</feature>
<dbReference type="EMBL" id="MGDD01000352">
    <property type="protein sequence ID" value="OGL41152.1"/>
    <property type="molecule type" value="Genomic_DNA"/>
</dbReference>
<keyword evidence="1" id="KW-1133">Transmembrane helix</keyword>
<evidence type="ECO:0000313" key="3">
    <source>
        <dbReference type="Proteomes" id="UP000179266"/>
    </source>
</evidence>
<evidence type="ECO:0000256" key="1">
    <source>
        <dbReference type="SAM" id="Phobius"/>
    </source>
</evidence>
<comment type="caution">
    <text evidence="2">The sequence shown here is derived from an EMBL/GenBank/DDBJ whole genome shotgun (WGS) entry which is preliminary data.</text>
</comment>